<keyword evidence="2" id="KW-0677">Repeat</keyword>
<evidence type="ECO:0000259" key="6">
    <source>
        <dbReference type="PROSITE" id="PS50222"/>
    </source>
</evidence>
<dbReference type="SUPFAM" id="SSF47473">
    <property type="entry name" value="EF-hand"/>
    <property type="match status" value="2"/>
</dbReference>
<feature type="signal peptide" evidence="5">
    <location>
        <begin position="1"/>
        <end position="17"/>
    </location>
</feature>
<evidence type="ECO:0000256" key="5">
    <source>
        <dbReference type="SAM" id="SignalP"/>
    </source>
</evidence>
<dbReference type="PANTHER" id="PTHR23104:SF17">
    <property type="entry name" value="EF-HAND DOMAIN-CONTAINING PROTEIN"/>
    <property type="match status" value="1"/>
</dbReference>
<keyword evidence="1 5" id="KW-0732">Signal</keyword>
<dbReference type="InterPro" id="IPR018247">
    <property type="entry name" value="EF_Hand_1_Ca_BS"/>
</dbReference>
<sequence>MKWILCTLLSTIVIAHQQPQFPGHNAQQPPEVHHQNQQYKQPAPAQPNTPHVQTQEFGGQQAQDAEHIKEHLDGKVDPTANMTPEQLQFHYFNMHDLDKNGKLDGIELIKAITHFHQENPGPAHQGSNVPPPLPSEVELEQMIDSILREDDFDGDGYIDYGEFLKAQKQREEQARSQQQRQQQPPPPPRRKVPKFGDEEAIHDKEHLKQHLENKIDINEEWDAEKESFHYFSMSDLNKDQRIDGLEIIKAATHEHDGNMESLPPLDENALEKLVDTVLNEMDVNGDAKHPPNEFAAKEAIHDTAHLKQHLEGKIDVNAKWDEEKEVFHYFSMTDLNKDQRIDALEILKSITHVHTENDDSQAGEPIDDFMIEKTIDPLLKQVDLNNDGLIDFGEYTLYLEPTTQPSA</sequence>
<dbReference type="PROSITE" id="PS50222">
    <property type="entry name" value="EF_HAND_2"/>
    <property type="match status" value="4"/>
</dbReference>
<evidence type="ECO:0000313" key="8">
    <source>
        <dbReference type="Proteomes" id="UP000050794"/>
    </source>
</evidence>
<organism evidence="8 9">
    <name type="scientific">Toxocara canis</name>
    <name type="common">Canine roundworm</name>
    <dbReference type="NCBI Taxonomy" id="6265"/>
    <lineage>
        <taxon>Eukaryota</taxon>
        <taxon>Metazoa</taxon>
        <taxon>Ecdysozoa</taxon>
        <taxon>Nematoda</taxon>
        <taxon>Chromadorea</taxon>
        <taxon>Rhabditida</taxon>
        <taxon>Spirurina</taxon>
        <taxon>Ascaridomorpha</taxon>
        <taxon>Ascaridoidea</taxon>
        <taxon>Toxocaridae</taxon>
        <taxon>Toxocara</taxon>
    </lineage>
</organism>
<reference evidence="9" key="1">
    <citation type="submission" date="2016-06" db="UniProtKB">
        <authorList>
            <consortium name="WormBaseParasite"/>
        </authorList>
    </citation>
    <scope>IDENTIFICATION</scope>
</reference>
<feature type="compositionally biased region" description="Polar residues" evidence="4">
    <location>
        <begin position="35"/>
        <end position="63"/>
    </location>
</feature>
<reference evidence="7 8" key="2">
    <citation type="submission" date="2018-11" db="EMBL/GenBank/DDBJ databases">
        <authorList>
            <consortium name="Pathogen Informatics"/>
        </authorList>
    </citation>
    <scope>NUCLEOTIDE SEQUENCE [LARGE SCALE GENOMIC DNA]</scope>
</reference>
<evidence type="ECO:0000256" key="2">
    <source>
        <dbReference type="ARBA" id="ARBA00022737"/>
    </source>
</evidence>
<dbReference type="Gene3D" id="1.10.238.10">
    <property type="entry name" value="EF-hand"/>
    <property type="match status" value="3"/>
</dbReference>
<dbReference type="Pfam" id="PF13499">
    <property type="entry name" value="EF-hand_7"/>
    <property type="match status" value="1"/>
</dbReference>
<dbReference type="InterPro" id="IPR057020">
    <property type="entry name" value="EF-hand_FSTL1"/>
</dbReference>
<dbReference type="PROSITE" id="PS00018">
    <property type="entry name" value="EF_HAND_1"/>
    <property type="match status" value="5"/>
</dbReference>
<dbReference type="SMART" id="SM00054">
    <property type="entry name" value="EFh"/>
    <property type="match status" value="5"/>
</dbReference>
<feature type="region of interest" description="Disordered" evidence="4">
    <location>
        <begin position="167"/>
        <end position="194"/>
    </location>
</feature>
<dbReference type="WBParaSite" id="TCNE_0001057101-mRNA-1">
    <property type="protein sequence ID" value="TCNE_0001057101-mRNA-1"/>
    <property type="gene ID" value="TCNE_0001057101"/>
</dbReference>
<dbReference type="InterPro" id="IPR052110">
    <property type="entry name" value="MCFD2-like"/>
</dbReference>
<feature type="domain" description="EF-hand" evidence="6">
    <location>
        <begin position="321"/>
        <end position="356"/>
    </location>
</feature>
<evidence type="ECO:0000256" key="3">
    <source>
        <dbReference type="ARBA" id="ARBA00022837"/>
    </source>
</evidence>
<gene>
    <name evidence="7" type="ORF">TCNE_LOCUS10571</name>
</gene>
<name>A0A183UQ01_TOXCA</name>
<dbReference type="AlphaFoldDB" id="A0A183UQ01"/>
<keyword evidence="8" id="KW-1185">Reference proteome</keyword>
<proteinExistence type="predicted"/>
<dbReference type="InterPro" id="IPR011992">
    <property type="entry name" value="EF-hand-dom_pair"/>
</dbReference>
<dbReference type="Pfam" id="PF23564">
    <property type="entry name" value="EF-hand_FSTL1"/>
    <property type="match status" value="1"/>
</dbReference>
<feature type="domain" description="EF-hand" evidence="6">
    <location>
        <begin position="370"/>
        <end position="405"/>
    </location>
</feature>
<keyword evidence="3" id="KW-0106">Calcium</keyword>
<evidence type="ECO:0000256" key="4">
    <source>
        <dbReference type="SAM" id="MobiDB-lite"/>
    </source>
</evidence>
<protein>
    <submittedName>
        <fullName evidence="9">EF hand</fullName>
    </submittedName>
</protein>
<evidence type="ECO:0000313" key="7">
    <source>
        <dbReference type="EMBL" id="VDM41892.1"/>
    </source>
</evidence>
<feature type="domain" description="EF-hand" evidence="6">
    <location>
        <begin position="138"/>
        <end position="173"/>
    </location>
</feature>
<dbReference type="GO" id="GO:0005509">
    <property type="term" value="F:calcium ion binding"/>
    <property type="evidence" value="ECO:0007669"/>
    <property type="project" value="InterPro"/>
</dbReference>
<dbReference type="Proteomes" id="UP000050794">
    <property type="component" value="Unassembled WGS sequence"/>
</dbReference>
<dbReference type="InterPro" id="IPR002048">
    <property type="entry name" value="EF_hand_dom"/>
</dbReference>
<dbReference type="PANTHER" id="PTHR23104">
    <property type="entry name" value="MULTIPLE COAGULATION FACTOR DEFICIENCY PROTEIN 2 NEURAL STEM CELL DERIVED NEURONAL SURVIVAL PROTEIN"/>
    <property type="match status" value="1"/>
</dbReference>
<dbReference type="EMBL" id="UYWY01020544">
    <property type="protein sequence ID" value="VDM41892.1"/>
    <property type="molecule type" value="Genomic_DNA"/>
</dbReference>
<feature type="domain" description="EF-hand" evidence="6">
    <location>
        <begin position="83"/>
        <end position="118"/>
    </location>
</feature>
<dbReference type="CDD" id="cd00051">
    <property type="entry name" value="EFh"/>
    <property type="match status" value="1"/>
</dbReference>
<evidence type="ECO:0000313" key="9">
    <source>
        <dbReference type="WBParaSite" id="TCNE_0001057101-mRNA-1"/>
    </source>
</evidence>
<feature type="region of interest" description="Disordered" evidence="4">
    <location>
        <begin position="20"/>
        <end position="65"/>
    </location>
</feature>
<evidence type="ECO:0000256" key="1">
    <source>
        <dbReference type="ARBA" id="ARBA00022729"/>
    </source>
</evidence>
<accession>A0A183UQ01</accession>
<feature type="chain" id="PRO_5044553322" evidence="5">
    <location>
        <begin position="18"/>
        <end position="407"/>
    </location>
</feature>